<feature type="transmembrane region" description="Helical" evidence="1">
    <location>
        <begin position="143"/>
        <end position="166"/>
    </location>
</feature>
<keyword evidence="1" id="KW-1133">Transmembrane helix</keyword>
<dbReference type="HOGENOM" id="CLU_091815_0_0_1"/>
<dbReference type="UCSC" id="C10A4.10">
    <property type="organism name" value="c. elegans"/>
</dbReference>
<dbReference type="CTD" id="6418835"/>
<proteinExistence type="predicted"/>
<organism evidence="2 3">
    <name type="scientific">Caenorhabditis elegans</name>
    <dbReference type="NCBI Taxonomy" id="6239"/>
    <lineage>
        <taxon>Eukaryota</taxon>
        <taxon>Metazoa</taxon>
        <taxon>Ecdysozoa</taxon>
        <taxon>Nematoda</taxon>
        <taxon>Chromadorea</taxon>
        <taxon>Rhabditida</taxon>
        <taxon>Rhabditina</taxon>
        <taxon>Rhabditomorpha</taxon>
        <taxon>Rhabditoidea</taxon>
        <taxon>Rhabditidae</taxon>
        <taxon>Peloderinae</taxon>
        <taxon>Caenorhabditis</taxon>
    </lineage>
</organism>
<dbReference type="OMA" id="IILMYFY"/>
<dbReference type="OrthoDB" id="5861694at2759"/>
<gene>
    <name evidence="2 4" type="ORF">C10A4.10</name>
    <name evidence="2" type="ORF">CELE_C10A4.10</name>
</gene>
<sequence>MFNVKIVTQLILFSTIFSVVILLSIKYFEIQTNYPRKYFCVTCPCLPDPSLPRNIEIELNFNLLILADFFSMMMIILQFGMERYHEHPTYLFSLHVCRFVFNITNFTTSGAIGKVLKPIFNELCGLGGKCSDENVLPHTIVGLLYLIYISIMMTNFAVSIILMYFYDPYYQLERPPVIMRLNGTNRRSRSTIQPQILPSLGTSPHSSFNRSPSPPKFTRVVIPTTKRPKYNKLDSNESIIFKYSKNKIMPVNHPNFQSEIVIEEY</sequence>
<reference evidence="2 3" key="1">
    <citation type="journal article" date="1998" name="Science">
        <title>Genome sequence of the nematode C. elegans: a platform for investigating biology.</title>
        <authorList>
            <consortium name="The C. elegans sequencing consortium"/>
            <person name="Sulson J.E."/>
            <person name="Waterston R."/>
        </authorList>
    </citation>
    <scope>NUCLEOTIDE SEQUENCE [LARGE SCALE GENOMIC DNA]</scope>
    <source>
        <strain evidence="2 3">Bristol N2</strain>
    </source>
</reference>
<dbReference type="Proteomes" id="UP000001940">
    <property type="component" value="Chromosome X"/>
</dbReference>
<keyword evidence="3" id="KW-1185">Reference proteome</keyword>
<evidence type="ECO:0000256" key="1">
    <source>
        <dbReference type="SAM" id="Phobius"/>
    </source>
</evidence>
<keyword evidence="1" id="KW-0812">Transmembrane</keyword>
<evidence type="ECO:0000313" key="3">
    <source>
        <dbReference type="Proteomes" id="UP000001940"/>
    </source>
</evidence>
<dbReference type="InParanoid" id="A8WFH1"/>
<dbReference type="EMBL" id="BX284606">
    <property type="protein sequence ID" value="CCD62400.1"/>
    <property type="molecule type" value="Genomic_DNA"/>
</dbReference>
<feature type="transmembrane region" description="Helical" evidence="1">
    <location>
        <begin position="6"/>
        <end position="28"/>
    </location>
</feature>
<evidence type="ECO:0000313" key="4">
    <source>
        <dbReference type="WormBase" id="C10A4.10"/>
    </source>
</evidence>
<protein>
    <submittedName>
        <fullName evidence="2">Uncharacterized protein</fullName>
    </submittedName>
</protein>
<dbReference type="eggNOG" id="ENOG502R160">
    <property type="taxonomic scope" value="Eukaryota"/>
</dbReference>
<dbReference type="STRING" id="6239.C10A4.10.1"/>
<dbReference type="RefSeq" id="NP_001123101.1">
    <property type="nucleotide sequence ID" value="NM_001129629.3"/>
</dbReference>
<dbReference type="Bgee" id="WBGene00050957">
    <property type="expression patterns" value="Expressed in adult organism and 2 other cell types or tissues"/>
</dbReference>
<dbReference type="AGR" id="WB:WBGene00050957"/>
<evidence type="ECO:0000313" key="2">
    <source>
        <dbReference type="EMBL" id="CCD62400.1"/>
    </source>
</evidence>
<keyword evidence="1" id="KW-0472">Membrane</keyword>
<name>A8WFH1_CAEEL</name>
<dbReference type="PaxDb" id="6239-C10A4.10"/>
<accession>A8WFH1</accession>
<feature type="transmembrane region" description="Helical" evidence="1">
    <location>
        <begin position="61"/>
        <end position="81"/>
    </location>
</feature>
<dbReference type="KEGG" id="cel:CELE_C10A4.10"/>
<dbReference type="GeneID" id="6418835"/>
<dbReference type="WormBase" id="C10A4.10">
    <property type="protein sequence ID" value="CE41756"/>
    <property type="gene ID" value="WBGene00050957"/>
</dbReference>
<dbReference type="FunCoup" id="A8WFH1">
    <property type="interactions" value="452"/>
</dbReference>
<dbReference type="AlphaFoldDB" id="A8WFH1"/>